<reference evidence="1 2" key="1">
    <citation type="submission" date="2008-03" db="EMBL/GenBank/DDBJ databases">
        <title>Sequencing of the draft genome and assembly of Burkholderia ambifaria IOP40-10.</title>
        <authorList>
            <consortium name="US DOE Joint Genome Institute (JGI-PGF)"/>
            <person name="Copeland A."/>
            <person name="Lucas S."/>
            <person name="Lapidus A."/>
            <person name="Glavina del Rio T."/>
            <person name="Dalin E."/>
            <person name="Tice H."/>
            <person name="Bruce D."/>
            <person name="Goodwin L."/>
            <person name="Pitluck S."/>
            <person name="Larimer F."/>
            <person name="Land M.L."/>
            <person name="Hauser L."/>
            <person name="Tiedje J."/>
            <person name="Richardson P."/>
        </authorList>
    </citation>
    <scope>NUCLEOTIDE SEQUENCE [LARGE SCALE GENOMIC DNA]</scope>
    <source>
        <strain evidence="1 2">IOP40-10</strain>
    </source>
</reference>
<accession>B1FHS5</accession>
<gene>
    <name evidence="1" type="ORF">BamIOP4010DRAFT_3585</name>
</gene>
<name>B1FHS5_9BURK</name>
<protein>
    <submittedName>
        <fullName evidence="1">Uncharacterized protein</fullName>
    </submittedName>
</protein>
<dbReference type="EMBL" id="ABLC01000094">
    <property type="protein sequence ID" value="EDT02878.1"/>
    <property type="molecule type" value="Genomic_DNA"/>
</dbReference>
<proteinExistence type="predicted"/>
<dbReference type="AlphaFoldDB" id="B1FHS5"/>
<evidence type="ECO:0000313" key="1">
    <source>
        <dbReference type="EMBL" id="EDT02878.1"/>
    </source>
</evidence>
<dbReference type="Proteomes" id="UP000005463">
    <property type="component" value="Unassembled WGS sequence"/>
</dbReference>
<comment type="caution">
    <text evidence="1">The sequence shown here is derived from an EMBL/GenBank/DDBJ whole genome shotgun (WGS) entry which is preliminary data.</text>
</comment>
<evidence type="ECO:0000313" key="2">
    <source>
        <dbReference type="Proteomes" id="UP000005463"/>
    </source>
</evidence>
<organism evidence="1 2">
    <name type="scientific">Burkholderia ambifaria IOP40-10</name>
    <dbReference type="NCBI Taxonomy" id="396596"/>
    <lineage>
        <taxon>Bacteria</taxon>
        <taxon>Pseudomonadati</taxon>
        <taxon>Pseudomonadota</taxon>
        <taxon>Betaproteobacteria</taxon>
        <taxon>Burkholderiales</taxon>
        <taxon>Burkholderiaceae</taxon>
        <taxon>Burkholderia</taxon>
        <taxon>Burkholderia cepacia complex</taxon>
    </lineage>
</organism>
<sequence>MATDYARAISFLKPEIAELKSSGDSPLVPVA</sequence>